<comment type="caution">
    <text evidence="4">The sequence shown here is derived from an EMBL/GenBank/DDBJ whole genome shotgun (WGS) entry which is preliminary data.</text>
</comment>
<dbReference type="Pfam" id="PF14031">
    <property type="entry name" value="D-ser_dehydrat"/>
    <property type="match status" value="1"/>
</dbReference>
<dbReference type="InterPro" id="IPR042208">
    <property type="entry name" value="D-ser_dehydrat-like_sf"/>
</dbReference>
<organism evidence="4 5">
    <name type="scientific">Edaphobacter modestus</name>
    <dbReference type="NCBI Taxonomy" id="388466"/>
    <lineage>
        <taxon>Bacteria</taxon>
        <taxon>Pseudomonadati</taxon>
        <taxon>Acidobacteriota</taxon>
        <taxon>Terriglobia</taxon>
        <taxon>Terriglobales</taxon>
        <taxon>Acidobacteriaceae</taxon>
        <taxon>Edaphobacter</taxon>
    </lineage>
</organism>
<evidence type="ECO:0000313" key="4">
    <source>
        <dbReference type="EMBL" id="RZU40713.1"/>
    </source>
</evidence>
<gene>
    <name evidence="4" type="ORF">BDD14_2184</name>
</gene>
<protein>
    <submittedName>
        <fullName evidence="4">D-serine deaminase-like pyridoxal phosphate-dependent protein</fullName>
    </submittedName>
</protein>
<dbReference type="Gene3D" id="3.20.20.10">
    <property type="entry name" value="Alanine racemase"/>
    <property type="match status" value="1"/>
</dbReference>
<keyword evidence="5" id="KW-1185">Reference proteome</keyword>
<dbReference type="PANTHER" id="PTHR28004:SF2">
    <property type="entry name" value="D-SERINE DEHYDRATASE"/>
    <property type="match status" value="1"/>
</dbReference>
<dbReference type="InterPro" id="IPR001608">
    <property type="entry name" value="Ala_racemase_N"/>
</dbReference>
<sequence length="419" mass="45528">MRSRREFLSAGIAMSFLGATRRGAAMTTSSKSCNADCSITELNKRFAQRDFRGITKDMLPTPCLVVDLDLLNANVKHLADTANANGIKVRPHVKVHKSVEVARRQMSAGAIGLTCSTIAEAELFSDAGMKGMIWTKQPVGRNNTQRAIALSKKDPTFMFVSDDAQVIDWVEEAAAAHNVKVRILVSVCAGLARQGIEAGKPAVDLAKRVAASKHMQFEGFMAYSGNAAHVKGFEARRKASMEVLAGVRESKVFALEAGLPVNIMTGGSTGTYNIDHETGLTELQAATYVFMDTAYFPVGGQDGDMERYNDFKPALTVLTTVDSQYHPNLISTDYGAKALARSTDIVKEMPWLKVGNGGAEYGALTWRDGEQHPKLGDLLEIYPSSLDMSTNAFDRYYVSQGDKIVDVWPIMGRAGAAQR</sequence>
<dbReference type="InterPro" id="IPR026956">
    <property type="entry name" value="D-ser_dehydrat-like_dom"/>
</dbReference>
<dbReference type="GO" id="GO:0036088">
    <property type="term" value="P:D-serine catabolic process"/>
    <property type="evidence" value="ECO:0007669"/>
    <property type="project" value="TreeGrafter"/>
</dbReference>
<keyword evidence="2" id="KW-0456">Lyase</keyword>
<feature type="domain" description="D-serine dehydratase-like" evidence="3">
    <location>
        <begin position="314"/>
        <end position="400"/>
    </location>
</feature>
<reference evidence="4 5" key="1">
    <citation type="submission" date="2019-02" db="EMBL/GenBank/DDBJ databases">
        <title>Genomic Encyclopedia of Archaeal and Bacterial Type Strains, Phase II (KMG-II): from individual species to whole genera.</title>
        <authorList>
            <person name="Goeker M."/>
        </authorList>
    </citation>
    <scope>NUCLEOTIDE SEQUENCE [LARGE SCALE GENOMIC DNA]</scope>
    <source>
        <strain evidence="4 5">DSM 18101</strain>
    </source>
</reference>
<dbReference type="EMBL" id="SHKW01000001">
    <property type="protein sequence ID" value="RZU40713.1"/>
    <property type="molecule type" value="Genomic_DNA"/>
</dbReference>
<comment type="similarity">
    <text evidence="1">Belongs to the DSD1 family.</text>
</comment>
<evidence type="ECO:0000259" key="3">
    <source>
        <dbReference type="SMART" id="SM01119"/>
    </source>
</evidence>
<dbReference type="Gene3D" id="2.40.37.20">
    <property type="entry name" value="D-serine dehydratase-like domain"/>
    <property type="match status" value="1"/>
</dbReference>
<dbReference type="InterPro" id="IPR029066">
    <property type="entry name" value="PLP-binding_barrel"/>
</dbReference>
<dbReference type="RefSeq" id="WP_130418743.1">
    <property type="nucleotide sequence ID" value="NZ_SHKW01000001.1"/>
</dbReference>
<dbReference type="SUPFAM" id="SSF51419">
    <property type="entry name" value="PLP-binding barrel"/>
    <property type="match status" value="1"/>
</dbReference>
<dbReference type="PANTHER" id="PTHR28004">
    <property type="entry name" value="ZGC:162816-RELATED"/>
    <property type="match status" value="1"/>
</dbReference>
<evidence type="ECO:0000313" key="5">
    <source>
        <dbReference type="Proteomes" id="UP000292958"/>
    </source>
</evidence>
<evidence type="ECO:0000256" key="2">
    <source>
        <dbReference type="ARBA" id="ARBA00023239"/>
    </source>
</evidence>
<dbReference type="GO" id="GO:0008721">
    <property type="term" value="F:D-serine ammonia-lyase activity"/>
    <property type="evidence" value="ECO:0007669"/>
    <property type="project" value="TreeGrafter"/>
</dbReference>
<name>A0A4Q7YUJ9_9BACT</name>
<accession>A0A4Q7YUJ9</accession>
<dbReference type="AlphaFoldDB" id="A0A4Q7YUJ9"/>
<evidence type="ECO:0000256" key="1">
    <source>
        <dbReference type="ARBA" id="ARBA00005323"/>
    </source>
</evidence>
<dbReference type="SMART" id="SM01119">
    <property type="entry name" value="D-ser_dehydrat"/>
    <property type="match status" value="1"/>
</dbReference>
<dbReference type="Proteomes" id="UP000292958">
    <property type="component" value="Unassembled WGS sequence"/>
</dbReference>
<proteinExistence type="inferred from homology"/>
<dbReference type="OrthoDB" id="9788869at2"/>
<dbReference type="Pfam" id="PF01168">
    <property type="entry name" value="Ala_racemase_N"/>
    <property type="match status" value="1"/>
</dbReference>
<dbReference type="InterPro" id="IPR051466">
    <property type="entry name" value="D-amino_acid_metab_enzyme"/>
</dbReference>